<feature type="compositionally biased region" description="Polar residues" evidence="1">
    <location>
        <begin position="26"/>
        <end position="35"/>
    </location>
</feature>
<protein>
    <recommendedName>
        <fullName evidence="3">Glycosyl hydrolase family 13 catalytic domain-containing protein</fullName>
    </recommendedName>
</protein>
<dbReference type="EMBL" id="PZQS01000002">
    <property type="protein sequence ID" value="PVD37191.1"/>
    <property type="molecule type" value="Genomic_DNA"/>
</dbReference>
<evidence type="ECO:0000256" key="2">
    <source>
        <dbReference type="SAM" id="Phobius"/>
    </source>
</evidence>
<dbReference type="InterPro" id="IPR031984">
    <property type="entry name" value="SLC3A2_N"/>
</dbReference>
<dbReference type="SMART" id="SM00642">
    <property type="entry name" value="Aamy"/>
    <property type="match status" value="1"/>
</dbReference>
<dbReference type="Pfam" id="PF00128">
    <property type="entry name" value="Alpha-amylase"/>
    <property type="match status" value="1"/>
</dbReference>
<evidence type="ECO:0000313" key="4">
    <source>
        <dbReference type="EMBL" id="PVD37191.1"/>
    </source>
</evidence>
<keyword evidence="2" id="KW-0812">Transmembrane</keyword>
<dbReference type="STRING" id="400727.A0A2T7PUU6"/>
<dbReference type="Gene3D" id="3.90.400.10">
    <property type="entry name" value="Oligo-1,6-glucosidase, Domain 2"/>
    <property type="match status" value="1"/>
</dbReference>
<dbReference type="Proteomes" id="UP000245119">
    <property type="component" value="Linkage Group LG2"/>
</dbReference>
<dbReference type="InterPro" id="IPR006047">
    <property type="entry name" value="GH13_cat_dom"/>
</dbReference>
<organism evidence="4 5">
    <name type="scientific">Pomacea canaliculata</name>
    <name type="common">Golden apple snail</name>
    <dbReference type="NCBI Taxonomy" id="400727"/>
    <lineage>
        <taxon>Eukaryota</taxon>
        <taxon>Metazoa</taxon>
        <taxon>Spiralia</taxon>
        <taxon>Lophotrochozoa</taxon>
        <taxon>Mollusca</taxon>
        <taxon>Gastropoda</taxon>
        <taxon>Caenogastropoda</taxon>
        <taxon>Architaenioglossa</taxon>
        <taxon>Ampullarioidea</taxon>
        <taxon>Ampullariidae</taxon>
        <taxon>Pomacea</taxon>
    </lineage>
</organism>
<feature type="region of interest" description="Disordered" evidence="1">
    <location>
        <begin position="51"/>
        <end position="111"/>
    </location>
</feature>
<feature type="region of interest" description="Disordered" evidence="1">
    <location>
        <begin position="18"/>
        <end position="37"/>
    </location>
</feature>
<evidence type="ECO:0000256" key="1">
    <source>
        <dbReference type="SAM" id="MobiDB-lite"/>
    </source>
</evidence>
<keyword evidence="5" id="KW-1185">Reference proteome</keyword>
<accession>A0A2T7PUU6</accession>
<dbReference type="GO" id="GO:0005975">
    <property type="term" value="P:carbohydrate metabolic process"/>
    <property type="evidence" value="ECO:0007669"/>
    <property type="project" value="InterPro"/>
</dbReference>
<comment type="caution">
    <text evidence="4">The sequence shown here is derived from an EMBL/GenBank/DDBJ whole genome shotgun (WGS) entry which is preliminary data.</text>
</comment>
<sequence length="768" mass="85984">MDDKSGVVLMSIVNKQNHATKDGSPSAYTFDNQGFQLPEDSVPEVKIINDNEATTSTSSNETAVAAPDDNINHTYSEVKDVDEETTAATNLTNGPVDSGEKGPGLPNYRRKESSVGFRLPAAERKASTASHSAPFRGMGKEELLRHSAKPFWRRLRYVCMSIVLVGWLALIITVVALVLVYPSCRKPVDQQWWQKAVVYRIYVRSFQDSNGDGIGDLKGVNYRLDYLKELGVNTISLSPIYETSPQSESDMDIVNHTSIHKELGTLDDFISLVNNSNERGIKVILDFIPNLTSKNHTWFRDSASSADTSNLKRNYYVWVEGHNNSAHMAPNNWISVYDGSAWSFDASRSMFYLHNFLTTQPELNLRSSGVKKELTDVMQFWLDLGVDGFFIRNSGYLFQDYDLRDESLLPNKTDDKAYSSYDHAYTYGLSEIHDMFARWRAFLDDYGNTSRHDYIVLLADRVGSSKEVLEYYGRFNRDGVNLPLNNFCLDLDEYSGGHGVAQVVRQWIKSMPAGRWANWLGGIDTSPRLIDRMGEAMARPFLTLAMLMPGTPVVYYGDEIGMRGHNSSQKDEGQRNLPMRTPMQWDATENAASAPAQQGARGCPSTPRPPQSMWRFLAQKSEDDSLYNLFTNLTALRADNPAFHYGDYNEAVVDDQVFSFVRDYDGVKGFLVALNFVNQTVTKSFCGAYSTIASQGEVVLVTSSDVIYKKGNSVSCSGVQLGPYQGLTPRLRLLKQFECTNGRPVGYLMEYFTATYTAGHGARSALLS</sequence>
<dbReference type="PANTHER" id="PTHR10357:SF179">
    <property type="entry name" value="NEUTRAL AND BASIC AMINO ACID TRANSPORT PROTEIN RBAT"/>
    <property type="match status" value="1"/>
</dbReference>
<dbReference type="AlphaFoldDB" id="A0A2T7PUU6"/>
<proteinExistence type="predicted"/>
<dbReference type="PANTHER" id="PTHR10357">
    <property type="entry name" value="ALPHA-AMYLASE FAMILY MEMBER"/>
    <property type="match status" value="1"/>
</dbReference>
<dbReference type="InterPro" id="IPR013780">
    <property type="entry name" value="Glyco_hydro_b"/>
</dbReference>
<evidence type="ECO:0000259" key="3">
    <source>
        <dbReference type="SMART" id="SM00642"/>
    </source>
</evidence>
<dbReference type="InterPro" id="IPR045857">
    <property type="entry name" value="O16G_dom_2"/>
</dbReference>
<feature type="compositionally biased region" description="Low complexity" evidence="1">
    <location>
        <begin position="51"/>
        <end position="66"/>
    </location>
</feature>
<gene>
    <name evidence="4" type="ORF">C0Q70_04186</name>
</gene>
<dbReference type="Gene3D" id="3.20.20.80">
    <property type="entry name" value="Glycosidases"/>
    <property type="match status" value="1"/>
</dbReference>
<dbReference type="OrthoDB" id="1740265at2759"/>
<feature type="domain" description="Glycosyl hydrolase family 13 catalytic" evidence="3">
    <location>
        <begin position="200"/>
        <end position="637"/>
    </location>
</feature>
<dbReference type="InterPro" id="IPR017853">
    <property type="entry name" value="GH"/>
</dbReference>
<dbReference type="SUPFAM" id="SSF51445">
    <property type="entry name" value="(Trans)glycosidases"/>
    <property type="match status" value="1"/>
</dbReference>
<dbReference type="Gene3D" id="2.60.40.1180">
    <property type="entry name" value="Golgi alpha-mannosidase II"/>
    <property type="match status" value="1"/>
</dbReference>
<keyword evidence="2" id="KW-1133">Transmembrane helix</keyword>
<feature type="transmembrane region" description="Helical" evidence="2">
    <location>
        <begin position="155"/>
        <end position="181"/>
    </location>
</feature>
<keyword evidence="2" id="KW-0472">Membrane</keyword>
<dbReference type="Pfam" id="PF16028">
    <property type="entry name" value="SLC3A2_N"/>
    <property type="match status" value="1"/>
</dbReference>
<name>A0A2T7PUU6_POMCA</name>
<reference evidence="4 5" key="1">
    <citation type="submission" date="2018-04" db="EMBL/GenBank/DDBJ databases">
        <title>The genome of golden apple snail Pomacea canaliculata provides insight into stress tolerance and invasive adaptation.</title>
        <authorList>
            <person name="Liu C."/>
            <person name="Liu B."/>
            <person name="Ren Y."/>
            <person name="Zhang Y."/>
            <person name="Wang H."/>
            <person name="Li S."/>
            <person name="Jiang F."/>
            <person name="Yin L."/>
            <person name="Zhang G."/>
            <person name="Qian W."/>
            <person name="Fan W."/>
        </authorList>
    </citation>
    <scope>NUCLEOTIDE SEQUENCE [LARGE SCALE GENOMIC DNA]</scope>
    <source>
        <strain evidence="4">SZHN2017</strain>
        <tissue evidence="4">Muscle</tissue>
    </source>
</reference>
<evidence type="ECO:0000313" key="5">
    <source>
        <dbReference type="Proteomes" id="UP000245119"/>
    </source>
</evidence>
<feature type="region of interest" description="Disordered" evidence="1">
    <location>
        <begin position="589"/>
        <end position="609"/>
    </location>
</feature>
<feature type="compositionally biased region" description="Polar residues" evidence="1">
    <location>
        <begin position="86"/>
        <end position="95"/>
    </location>
</feature>